<evidence type="ECO:0000313" key="2">
    <source>
        <dbReference type="EMBL" id="CAA46795.1"/>
    </source>
</evidence>
<name>Q62081_MOUSE</name>
<reference evidence="2" key="1">
    <citation type="journal article" date="1992" name="EMBO J.">
        <title>A novel regulatory myosin light chain gene distinguishes pre-B cell subsets and is IL-7 inducible.</title>
        <authorList>
            <person name="Oltz E.M."/>
            <person name="Yancopoulos G.D."/>
            <person name="Morrow M.A."/>
            <person name="Rolink A."/>
            <person name="Lee G."/>
            <person name="Wong F."/>
            <person name="Kaplan K."/>
            <person name="Gillis S."/>
            <person name="Melchers F."/>
            <person name="Alt F.W."/>
        </authorList>
    </citation>
    <scope>NUCLEOTIDE SEQUENCE</scope>
</reference>
<dbReference type="EMBL" id="X65980">
    <property type="protein sequence ID" value="CAA46795.1"/>
    <property type="molecule type" value="mRNA"/>
</dbReference>
<proteinExistence type="evidence at transcript level"/>
<organism evidence="2">
    <name type="scientific">Mus musculus</name>
    <name type="common">Mouse</name>
    <dbReference type="NCBI Taxonomy" id="10090"/>
    <lineage>
        <taxon>Eukaryota</taxon>
        <taxon>Metazoa</taxon>
        <taxon>Chordata</taxon>
        <taxon>Craniata</taxon>
        <taxon>Vertebrata</taxon>
        <taxon>Euteleostomi</taxon>
        <taxon>Mammalia</taxon>
        <taxon>Eutheria</taxon>
        <taxon>Euarchontoglires</taxon>
        <taxon>Glires</taxon>
        <taxon>Rodentia</taxon>
        <taxon>Myomorpha</taxon>
        <taxon>Muroidea</taxon>
        <taxon>Muridae</taxon>
        <taxon>Murinae</taxon>
        <taxon>Mus</taxon>
        <taxon>Mus</taxon>
    </lineage>
</organism>
<accession>Q62081</accession>
<sequence>MSPFHSVKNPACGIVPPSLKAFTYHGPERDGSLTRRTEGH</sequence>
<feature type="compositionally biased region" description="Basic and acidic residues" evidence="1">
    <location>
        <begin position="26"/>
        <end position="40"/>
    </location>
</feature>
<feature type="non-terminal residue" evidence="2">
    <location>
        <position position="40"/>
    </location>
</feature>
<dbReference type="MGI" id="MGI:1891705">
    <property type="gene designation" value="Myl10"/>
</dbReference>
<evidence type="ECO:0000313" key="3">
    <source>
        <dbReference type="MGI" id="MGI:1891705"/>
    </source>
</evidence>
<dbReference type="AlphaFoldDB" id="Q62081"/>
<protein>
    <submittedName>
        <fullName evidence="2">Myosin light chain 2</fullName>
    </submittedName>
</protein>
<gene>
    <name evidence="3" type="primary">Myl10</name>
    <name evidence="3" type="synonym">Mylc2pl</name>
</gene>
<feature type="region of interest" description="Disordered" evidence="1">
    <location>
        <begin position="18"/>
        <end position="40"/>
    </location>
</feature>
<evidence type="ECO:0000256" key="1">
    <source>
        <dbReference type="SAM" id="MobiDB-lite"/>
    </source>
</evidence>
<dbReference type="AGR" id="MGI:1891705"/>
<dbReference type="PIR" id="S20991">
    <property type="entry name" value="S20991"/>
</dbReference>